<dbReference type="RefSeq" id="WP_107940580.1">
    <property type="nucleotide sequence ID" value="NZ_QANS01000004.1"/>
</dbReference>
<dbReference type="AlphaFoldDB" id="A0A2T5MEK7"/>
<protein>
    <recommendedName>
        <fullName evidence="1">Cellulose biosynthesis protein BcsE</fullName>
    </recommendedName>
</protein>
<evidence type="ECO:0000313" key="2">
    <source>
        <dbReference type="EMBL" id="PTU30997.1"/>
    </source>
</evidence>
<dbReference type="Pfam" id="PF10995">
    <property type="entry name" value="CBP_BcsE"/>
    <property type="match status" value="1"/>
</dbReference>
<evidence type="ECO:0000313" key="3">
    <source>
        <dbReference type="Proteomes" id="UP000244248"/>
    </source>
</evidence>
<dbReference type="OrthoDB" id="5840260at2"/>
<dbReference type="Proteomes" id="UP000244248">
    <property type="component" value="Unassembled WGS sequence"/>
</dbReference>
<gene>
    <name evidence="2" type="primary">bcsE</name>
    <name evidence="2" type="ORF">CJD38_11885</name>
</gene>
<sequence length="567" mass="63094">MANQRTYFSVGIAGLPNPVRTMAPGNAYAVTVQQPRAAIACFDNSIVAALHEQRTAVVVIRSPTAELLQRLEQHGINTDDVLQKSRLLILQRTDDAGEKLLRHGARHFTDELDYYNAPQNCLLAVENAEDLFTLSDSHLASEQAKIYQQWYQSTGATALLFFSTAKIQGAQLAALRTLGDHFSGMAEFGQSSVHFSWRINHWKSPFASLSHREYAVSFDAQGTGLIAAGYQLEGLDARIKNAPDQDRVITTEAVVQGERGVPSQWRIVSDLDGMLEAAEGAVAATCLIDFVNGDKLHLLARAIHSLRQKHGPGLRIIVRERKLRLRYSDELLLLRLGANSVVYAEVNFSRFISLIDSLRDQIYSGTVPDHFEDAVHAAMPPPHMGYLNPQAFCGMVRDNLAQSARIGIESTLACLYLLPEISHVDALRLFKIKRQGDLFTADQRGIWIFLYACREPDADATLERLHAHPLAQTFEGQIRYFSSVSIQNAIDQLESNLYSTPIADFTAQIENPLALKKSTQKHPSELVIDEPTPVILGQVELKEKTHSTLDRRVTRALLPLINSNQSR</sequence>
<dbReference type="GO" id="GO:0035438">
    <property type="term" value="F:cyclic-di-GMP binding"/>
    <property type="evidence" value="ECO:0007669"/>
    <property type="project" value="InterPro"/>
</dbReference>
<dbReference type="InterPro" id="IPR017745">
    <property type="entry name" value="BcsE"/>
</dbReference>
<dbReference type="NCBIfam" id="TIGR03369">
    <property type="entry name" value="cellulose_bcsE"/>
    <property type="match status" value="1"/>
</dbReference>
<proteinExistence type="predicted"/>
<reference evidence="2 3" key="1">
    <citation type="submission" date="2018-04" db="EMBL/GenBank/DDBJ databases">
        <title>Novel species isolated from glacier.</title>
        <authorList>
            <person name="Liu Q."/>
            <person name="Xin Y.-H."/>
        </authorList>
    </citation>
    <scope>NUCLEOTIDE SEQUENCE [LARGE SCALE GENOMIC DNA]</scope>
    <source>
        <strain evidence="2 3">GT1R17</strain>
    </source>
</reference>
<dbReference type="EMBL" id="QANS01000004">
    <property type="protein sequence ID" value="PTU30997.1"/>
    <property type="molecule type" value="Genomic_DNA"/>
</dbReference>
<name>A0A2T5MEK7_9GAMM</name>
<comment type="caution">
    <text evidence="2">The sequence shown here is derived from an EMBL/GenBank/DDBJ whole genome shotgun (WGS) entry which is preliminary data.</text>
</comment>
<organism evidence="2 3">
    <name type="scientific">Stenotrophobium rhamnosiphilum</name>
    <dbReference type="NCBI Taxonomy" id="2029166"/>
    <lineage>
        <taxon>Bacteria</taxon>
        <taxon>Pseudomonadati</taxon>
        <taxon>Pseudomonadota</taxon>
        <taxon>Gammaproteobacteria</taxon>
        <taxon>Nevskiales</taxon>
        <taxon>Nevskiaceae</taxon>
        <taxon>Stenotrophobium</taxon>
    </lineage>
</organism>
<accession>A0A2T5MEK7</accession>
<evidence type="ECO:0000256" key="1">
    <source>
        <dbReference type="NCBIfam" id="TIGR03369"/>
    </source>
</evidence>
<keyword evidence="3" id="KW-1185">Reference proteome</keyword>